<accession>W9W3D4</accession>
<dbReference type="PANTHER" id="PTHR10927:SF2">
    <property type="entry name" value="RESTRICTION OF TELOMERE CAPPING PROTEIN 3"/>
    <property type="match status" value="1"/>
</dbReference>
<reference evidence="2 3" key="1">
    <citation type="submission" date="2013-03" db="EMBL/GenBank/DDBJ databases">
        <title>The Genome Sequence of Cladophialophora psammophila CBS 110553.</title>
        <authorList>
            <consortium name="The Broad Institute Genomics Platform"/>
            <person name="Cuomo C."/>
            <person name="de Hoog S."/>
            <person name="Gorbushina A."/>
            <person name="Walker B."/>
            <person name="Young S.K."/>
            <person name="Zeng Q."/>
            <person name="Gargeya S."/>
            <person name="Fitzgerald M."/>
            <person name="Haas B."/>
            <person name="Abouelleil A."/>
            <person name="Allen A.W."/>
            <person name="Alvarado L."/>
            <person name="Arachchi H.M."/>
            <person name="Berlin A.M."/>
            <person name="Chapman S.B."/>
            <person name="Gainer-Dewar J."/>
            <person name="Goldberg J."/>
            <person name="Griggs A."/>
            <person name="Gujja S."/>
            <person name="Hansen M."/>
            <person name="Howarth C."/>
            <person name="Imamovic A."/>
            <person name="Ireland A."/>
            <person name="Larimer J."/>
            <person name="McCowan C."/>
            <person name="Murphy C."/>
            <person name="Pearson M."/>
            <person name="Poon T.W."/>
            <person name="Priest M."/>
            <person name="Roberts A."/>
            <person name="Saif S."/>
            <person name="Shea T."/>
            <person name="Sisk P."/>
            <person name="Sykes S."/>
            <person name="Wortman J."/>
            <person name="Nusbaum C."/>
            <person name="Birren B."/>
        </authorList>
    </citation>
    <scope>NUCLEOTIDE SEQUENCE [LARGE SCALE GENOMIC DNA]</scope>
    <source>
        <strain evidence="2 3">CBS 110553</strain>
    </source>
</reference>
<dbReference type="SUPFAM" id="SSF89895">
    <property type="entry name" value="FYSH domain"/>
    <property type="match status" value="1"/>
</dbReference>
<proteinExistence type="predicted"/>
<dbReference type="HOGENOM" id="CLU_137480_1_0_1"/>
<protein>
    <recommendedName>
        <fullName evidence="1">Ribosome maturation protein SDO1/SBDS N-terminal domain-containing protein</fullName>
    </recommendedName>
</protein>
<evidence type="ECO:0000259" key="1">
    <source>
        <dbReference type="Pfam" id="PF01172"/>
    </source>
</evidence>
<evidence type="ECO:0000313" key="2">
    <source>
        <dbReference type="EMBL" id="EXJ59510.1"/>
    </source>
</evidence>
<comment type="caution">
    <text evidence="2">The sequence shown here is derived from an EMBL/GenBank/DDBJ whole genome shotgun (WGS) entry which is preliminary data.</text>
</comment>
<sequence length="114" mass="12786">MARGEAKQTRIYFKGKENEFVVFVDNPEAVETWKADQTTPLVQVVKAFEIFVTQRHGTQGQLLVASNALLDEEFGTNDQEEIIRAILGNGLLQEKWDAERQGSRNDSIGPRGGH</sequence>
<organism evidence="2 3">
    <name type="scientific">Cladophialophora psammophila CBS 110553</name>
    <dbReference type="NCBI Taxonomy" id="1182543"/>
    <lineage>
        <taxon>Eukaryota</taxon>
        <taxon>Fungi</taxon>
        <taxon>Dikarya</taxon>
        <taxon>Ascomycota</taxon>
        <taxon>Pezizomycotina</taxon>
        <taxon>Eurotiomycetes</taxon>
        <taxon>Chaetothyriomycetidae</taxon>
        <taxon>Chaetothyriales</taxon>
        <taxon>Herpotrichiellaceae</taxon>
        <taxon>Cladophialophora</taxon>
    </lineage>
</organism>
<dbReference type="EMBL" id="AMGX01000031">
    <property type="protein sequence ID" value="EXJ59510.1"/>
    <property type="molecule type" value="Genomic_DNA"/>
</dbReference>
<feature type="domain" description="Ribosome maturation protein SDO1/SBDS N-terminal" evidence="1">
    <location>
        <begin position="8"/>
        <end position="96"/>
    </location>
</feature>
<dbReference type="AlphaFoldDB" id="W9W3D4"/>
<dbReference type="RefSeq" id="XP_007750894.1">
    <property type="nucleotide sequence ID" value="XM_007752704.1"/>
</dbReference>
<dbReference type="InterPro" id="IPR039100">
    <property type="entry name" value="Sdo1/SBDS-like"/>
</dbReference>
<dbReference type="Gene3D" id="3.30.1250.10">
    <property type="entry name" value="Ribosome maturation protein SBDS, N-terminal domain"/>
    <property type="match status" value="1"/>
</dbReference>
<keyword evidence="3" id="KW-1185">Reference proteome</keyword>
<dbReference type="Pfam" id="PF01172">
    <property type="entry name" value="SBDS_N"/>
    <property type="match status" value="1"/>
</dbReference>
<dbReference type="STRING" id="1182543.W9W3D4"/>
<dbReference type="InterPro" id="IPR019783">
    <property type="entry name" value="SDO1/SBDS_N"/>
</dbReference>
<name>W9W3D4_9EURO</name>
<dbReference type="OrthoDB" id="2567806at2759"/>
<dbReference type="Proteomes" id="UP000019471">
    <property type="component" value="Unassembled WGS sequence"/>
</dbReference>
<evidence type="ECO:0000313" key="3">
    <source>
        <dbReference type="Proteomes" id="UP000019471"/>
    </source>
</evidence>
<gene>
    <name evidence="2" type="ORF">A1O5_12135</name>
</gene>
<dbReference type="PANTHER" id="PTHR10927">
    <property type="entry name" value="RIBOSOME MATURATION PROTEIN SBDS"/>
    <property type="match status" value="1"/>
</dbReference>
<dbReference type="GeneID" id="19196821"/>
<dbReference type="InterPro" id="IPR036786">
    <property type="entry name" value="Ribosome_mat_SBDS_N_sf"/>
</dbReference>